<evidence type="ECO:0000256" key="7">
    <source>
        <dbReference type="RuleBase" id="RU003915"/>
    </source>
</evidence>
<dbReference type="PROSITE" id="PS51257">
    <property type="entry name" value="PROKAR_LIPOPROTEIN"/>
    <property type="match status" value="1"/>
</dbReference>
<dbReference type="EC" id="5.2.1.8" evidence="7"/>
<dbReference type="Pfam" id="PF01346">
    <property type="entry name" value="FKBP_N"/>
    <property type="match status" value="1"/>
</dbReference>
<comment type="catalytic activity">
    <reaction evidence="1 6 7">
        <text>[protein]-peptidylproline (omega=180) = [protein]-peptidylproline (omega=0)</text>
        <dbReference type="Rhea" id="RHEA:16237"/>
        <dbReference type="Rhea" id="RHEA-COMP:10747"/>
        <dbReference type="Rhea" id="RHEA-COMP:10748"/>
        <dbReference type="ChEBI" id="CHEBI:83833"/>
        <dbReference type="ChEBI" id="CHEBI:83834"/>
        <dbReference type="EC" id="5.2.1.8"/>
    </reaction>
</comment>
<reference evidence="10 11" key="1">
    <citation type="submission" date="2020-08" db="EMBL/GenBank/DDBJ databases">
        <title>Genomic Encyclopedia of Type Strains, Phase III (KMG-III): the genomes of soil and plant-associated and newly described type strains.</title>
        <authorList>
            <person name="Whitman W."/>
        </authorList>
    </citation>
    <scope>NUCLEOTIDE SEQUENCE [LARGE SCALE GENOMIC DNA]</scope>
    <source>
        <strain evidence="10 11">CECT 8571</strain>
    </source>
</reference>
<dbReference type="Gene3D" id="3.10.50.40">
    <property type="match status" value="1"/>
</dbReference>
<dbReference type="GO" id="GO:0003755">
    <property type="term" value="F:peptidyl-prolyl cis-trans isomerase activity"/>
    <property type="evidence" value="ECO:0007669"/>
    <property type="project" value="UniProtKB-UniRule"/>
</dbReference>
<protein>
    <recommendedName>
        <fullName evidence="7">Peptidyl-prolyl cis-trans isomerase</fullName>
        <ecNumber evidence="7">5.2.1.8</ecNumber>
    </recommendedName>
</protein>
<dbReference type="Pfam" id="PF00254">
    <property type="entry name" value="FKBP_C"/>
    <property type="match status" value="1"/>
</dbReference>
<proteinExistence type="inferred from homology"/>
<keyword evidence="3 8" id="KW-0732">Signal</keyword>
<accession>A0A839UTY8</accession>
<evidence type="ECO:0000256" key="5">
    <source>
        <dbReference type="ARBA" id="ARBA00023235"/>
    </source>
</evidence>
<keyword evidence="11" id="KW-1185">Reference proteome</keyword>
<dbReference type="Gene3D" id="1.10.287.460">
    <property type="entry name" value="Peptidyl-prolyl cis-trans isomerase, FKBP-type, N-terminal domain"/>
    <property type="match status" value="1"/>
</dbReference>
<gene>
    <name evidence="10" type="ORF">FHS30_003123</name>
</gene>
<dbReference type="EMBL" id="JACHXZ010000004">
    <property type="protein sequence ID" value="MBB3169910.1"/>
    <property type="molecule type" value="Genomic_DNA"/>
</dbReference>
<keyword evidence="4 6" id="KW-0697">Rotamase</keyword>
<dbReference type="SUPFAM" id="SSF54534">
    <property type="entry name" value="FKBP-like"/>
    <property type="match status" value="1"/>
</dbReference>
<evidence type="ECO:0000256" key="6">
    <source>
        <dbReference type="PROSITE-ProRule" id="PRU00277"/>
    </source>
</evidence>
<evidence type="ECO:0000313" key="11">
    <source>
        <dbReference type="Proteomes" id="UP000559987"/>
    </source>
</evidence>
<dbReference type="InterPro" id="IPR000774">
    <property type="entry name" value="PPIase_FKBP_N"/>
</dbReference>
<dbReference type="PROSITE" id="PS50059">
    <property type="entry name" value="FKBP_PPIASE"/>
    <property type="match status" value="1"/>
</dbReference>
<dbReference type="FunFam" id="3.10.50.40:FF:000045">
    <property type="entry name" value="Peptidyl-prolyl cis-trans isomerase"/>
    <property type="match status" value="1"/>
</dbReference>
<evidence type="ECO:0000256" key="2">
    <source>
        <dbReference type="ARBA" id="ARBA00006577"/>
    </source>
</evidence>
<comment type="similarity">
    <text evidence="2 7">Belongs to the FKBP-type PPIase family.</text>
</comment>
<dbReference type="InterPro" id="IPR001179">
    <property type="entry name" value="PPIase_FKBP_dom"/>
</dbReference>
<dbReference type="PANTHER" id="PTHR43811:SF19">
    <property type="entry name" value="39 KDA FK506-BINDING NUCLEAR PROTEIN"/>
    <property type="match status" value="1"/>
</dbReference>
<feature type="chain" id="PRO_5033034664" description="Peptidyl-prolyl cis-trans isomerase" evidence="8">
    <location>
        <begin position="21"/>
        <end position="244"/>
    </location>
</feature>
<dbReference type="Proteomes" id="UP000559987">
    <property type="component" value="Unassembled WGS sequence"/>
</dbReference>
<sequence>MIKMKHSLVSGIALASVLLAACGADKKAEEAKLESLEAKVSYMFGTNMASQFKQEGFELDAAAIALAINDVQAGKESRISEEEMQQVMQDFQAKAQAKQENKFKAVADGNMKESQAYLAENAKKDGVQTTESGLQYKVVNAGEGAKPTTADTVTVHYKGTLIDGTEFDSSYGRGEPVSFPVTGVIPGWTEALQLMSPGAKYELYIPSELAYGPGGTGPIGPNQALIFEVELLSIDAGEEAAAAE</sequence>
<dbReference type="InterPro" id="IPR036944">
    <property type="entry name" value="PPIase_FKBP_N_sf"/>
</dbReference>
<dbReference type="RefSeq" id="WP_425502392.1">
    <property type="nucleotide sequence ID" value="NZ_JACHXZ010000004.1"/>
</dbReference>
<evidence type="ECO:0000256" key="4">
    <source>
        <dbReference type="ARBA" id="ARBA00023110"/>
    </source>
</evidence>
<dbReference type="AlphaFoldDB" id="A0A839UTY8"/>
<evidence type="ECO:0000256" key="1">
    <source>
        <dbReference type="ARBA" id="ARBA00000971"/>
    </source>
</evidence>
<feature type="domain" description="PPIase FKBP-type" evidence="9">
    <location>
        <begin position="150"/>
        <end position="235"/>
    </location>
</feature>
<evidence type="ECO:0000256" key="8">
    <source>
        <dbReference type="SAM" id="SignalP"/>
    </source>
</evidence>
<evidence type="ECO:0000256" key="3">
    <source>
        <dbReference type="ARBA" id="ARBA00022729"/>
    </source>
</evidence>
<feature type="signal peptide" evidence="8">
    <location>
        <begin position="1"/>
        <end position="20"/>
    </location>
</feature>
<dbReference type="PANTHER" id="PTHR43811">
    <property type="entry name" value="FKBP-TYPE PEPTIDYL-PROLYL CIS-TRANS ISOMERASE FKPA"/>
    <property type="match status" value="1"/>
</dbReference>
<organism evidence="10 11">
    <name type="scientific">Simiduia aestuariiviva</name>
    <dbReference type="NCBI Taxonomy" id="1510459"/>
    <lineage>
        <taxon>Bacteria</taxon>
        <taxon>Pseudomonadati</taxon>
        <taxon>Pseudomonadota</taxon>
        <taxon>Gammaproteobacteria</taxon>
        <taxon>Cellvibrionales</taxon>
        <taxon>Cellvibrionaceae</taxon>
        <taxon>Simiduia</taxon>
    </lineage>
</organism>
<dbReference type="InterPro" id="IPR046357">
    <property type="entry name" value="PPIase_dom_sf"/>
</dbReference>
<evidence type="ECO:0000259" key="9">
    <source>
        <dbReference type="PROSITE" id="PS50059"/>
    </source>
</evidence>
<dbReference type="GO" id="GO:0006457">
    <property type="term" value="P:protein folding"/>
    <property type="evidence" value="ECO:0007669"/>
    <property type="project" value="InterPro"/>
</dbReference>
<name>A0A839UTY8_9GAMM</name>
<comment type="caution">
    <text evidence="10">The sequence shown here is derived from an EMBL/GenBank/DDBJ whole genome shotgun (WGS) entry which is preliminary data.</text>
</comment>
<keyword evidence="5 6" id="KW-0413">Isomerase</keyword>
<evidence type="ECO:0000313" key="10">
    <source>
        <dbReference type="EMBL" id="MBB3169910.1"/>
    </source>
</evidence>